<dbReference type="NCBIfam" id="TIGR00318">
    <property type="entry name" value="cyaB"/>
    <property type="match status" value="1"/>
</dbReference>
<organism evidence="2 3">
    <name type="scientific">Candidatus Argoarchaeum ethanivorans</name>
    <dbReference type="NCBI Taxonomy" id="2608793"/>
    <lineage>
        <taxon>Archaea</taxon>
        <taxon>Methanobacteriati</taxon>
        <taxon>Methanobacteriota</taxon>
        <taxon>Stenosarchaea group</taxon>
        <taxon>Methanomicrobia</taxon>
        <taxon>Methanosarcinales</taxon>
        <taxon>Methanosarcinales incertae sedis</taxon>
        <taxon>GOM Arc I cluster</taxon>
        <taxon>Candidatus Argoarchaeum</taxon>
    </lineage>
</organism>
<dbReference type="AlphaFoldDB" id="A0A811ZZ64"/>
<accession>A0A811ZZ64</accession>
<comment type="caution">
    <text evidence="2">The sequence shown here is derived from an EMBL/GenBank/DDBJ whole genome shotgun (WGS) entry which is preliminary data.</text>
</comment>
<sequence length="200" mass="22906">MSNIQKTNTKNLIMVYIMDLSMIEVETKLKIDGIEHIEERVKELTGDYKGEKTEIDLYFDHPNIQILSGGGALRVRDTGGKYRLTYKGPKKDDETTSRTEIEIGIESAREMIKILDELGFYKICAVKKLRKTYILEGLVITLDNVADMGEFIEVEGKANDDREFKEKKDEIFKLLKKLGLSTDAISKRSYLEMLLDAKRG</sequence>
<dbReference type="Proteomes" id="UP000614580">
    <property type="component" value="Unassembled WGS sequence"/>
</dbReference>
<dbReference type="PANTHER" id="PTHR21028">
    <property type="entry name" value="SI:CH211-156B7.4"/>
    <property type="match status" value="1"/>
</dbReference>
<dbReference type="SMART" id="SM01118">
    <property type="entry name" value="CYTH"/>
    <property type="match status" value="1"/>
</dbReference>
<evidence type="ECO:0000313" key="3">
    <source>
        <dbReference type="Proteomes" id="UP000614580"/>
    </source>
</evidence>
<dbReference type="PANTHER" id="PTHR21028:SF2">
    <property type="entry name" value="CYTH DOMAIN-CONTAINING PROTEIN"/>
    <property type="match status" value="1"/>
</dbReference>
<evidence type="ECO:0000259" key="1">
    <source>
        <dbReference type="PROSITE" id="PS51707"/>
    </source>
</evidence>
<dbReference type="PROSITE" id="PS51707">
    <property type="entry name" value="CYTH"/>
    <property type="match status" value="1"/>
</dbReference>
<name>A0A811ZZ64_9EURY</name>
<dbReference type="Gene3D" id="2.40.320.10">
    <property type="entry name" value="Hypothetical Protein Pfu-838710-001"/>
    <property type="match status" value="1"/>
</dbReference>
<dbReference type="EMBL" id="CAJHZY010000006">
    <property type="protein sequence ID" value="CAD7766686.1"/>
    <property type="molecule type" value="Genomic_DNA"/>
</dbReference>
<dbReference type="CDD" id="cd07890">
    <property type="entry name" value="CYTH-like_AC_IV-like"/>
    <property type="match status" value="1"/>
</dbReference>
<evidence type="ECO:0000313" key="2">
    <source>
        <dbReference type="EMBL" id="CAD7766686.1"/>
    </source>
</evidence>
<dbReference type="InterPro" id="IPR023577">
    <property type="entry name" value="CYTH_domain"/>
</dbReference>
<dbReference type="InterPro" id="IPR033469">
    <property type="entry name" value="CYTH-like_dom_sf"/>
</dbReference>
<dbReference type="SUPFAM" id="SSF55154">
    <property type="entry name" value="CYTH-like phosphatases"/>
    <property type="match status" value="1"/>
</dbReference>
<dbReference type="InterPro" id="IPR008173">
    <property type="entry name" value="Adenylyl_cyclase_CyaB"/>
</dbReference>
<reference evidence="2" key="1">
    <citation type="submission" date="2020-12" db="EMBL/GenBank/DDBJ databases">
        <authorList>
            <person name="Hahn C.J."/>
            <person name="Laso-Perez R."/>
            <person name="Vulcano F."/>
            <person name="Vaziourakis K.-M."/>
            <person name="Stokke R."/>
            <person name="Steen I.H."/>
            <person name="Teske A."/>
            <person name="Boetius A."/>
            <person name="Liebeke M."/>
            <person name="Amann R."/>
            <person name="Knittel K."/>
        </authorList>
    </citation>
    <scope>NUCLEOTIDE SEQUENCE</scope>
    <source>
        <strain evidence="2">Gfbio:c6db26ca-90af-429b-aeed-0e3e8aed0b5e:GoM-Arc1_AMV-AAA_792_C10</strain>
    </source>
</reference>
<feature type="domain" description="CYTH" evidence="1">
    <location>
        <begin position="22"/>
        <end position="196"/>
    </location>
</feature>
<proteinExistence type="predicted"/>
<gene>
    <name evidence="2" type="ORF">DNFNHJIP_00084</name>
</gene>
<dbReference type="Pfam" id="PF01928">
    <property type="entry name" value="CYTH"/>
    <property type="match status" value="1"/>
</dbReference>
<protein>
    <submittedName>
        <fullName evidence="2">CYTH domain protein</fullName>
    </submittedName>
</protein>